<feature type="domain" description="DNA binding HTH" evidence="1">
    <location>
        <begin position="11"/>
        <end position="35"/>
    </location>
</feature>
<evidence type="ECO:0000259" key="1">
    <source>
        <dbReference type="Pfam" id="PF02954"/>
    </source>
</evidence>
<organism evidence="2">
    <name type="scientific">marine sediment metagenome</name>
    <dbReference type="NCBI Taxonomy" id="412755"/>
    <lineage>
        <taxon>unclassified sequences</taxon>
        <taxon>metagenomes</taxon>
        <taxon>ecological metagenomes</taxon>
    </lineage>
</organism>
<dbReference type="GO" id="GO:0043565">
    <property type="term" value="F:sequence-specific DNA binding"/>
    <property type="evidence" value="ECO:0007669"/>
    <property type="project" value="InterPro"/>
</dbReference>
<sequence>MTKVTAGQAAQAIEDKKGFITHAAKQLGISRRQLHNLVNLHPTVKEALTDAREEMKDFTESKMYQAIADGNTTMIIFYAKTQMKDRGYVERQEIVGKDSGPVEVAISPLDKINRALDSIAANTAASDDPERID</sequence>
<comment type="caution">
    <text evidence="2">The sequence shown here is derived from an EMBL/GenBank/DDBJ whole genome shotgun (WGS) entry which is preliminary data.</text>
</comment>
<reference evidence="2" key="1">
    <citation type="journal article" date="2015" name="Nature">
        <title>Complex archaea that bridge the gap between prokaryotes and eukaryotes.</title>
        <authorList>
            <person name="Spang A."/>
            <person name="Saw J.H."/>
            <person name="Jorgensen S.L."/>
            <person name="Zaremba-Niedzwiedzka K."/>
            <person name="Martijn J."/>
            <person name="Lind A.E."/>
            <person name="van Eijk R."/>
            <person name="Schleper C."/>
            <person name="Guy L."/>
            <person name="Ettema T.J."/>
        </authorList>
    </citation>
    <scope>NUCLEOTIDE SEQUENCE</scope>
</reference>
<evidence type="ECO:0000313" key="2">
    <source>
        <dbReference type="EMBL" id="KKK75382.1"/>
    </source>
</evidence>
<name>A0A0F8Y202_9ZZZZ</name>
<protein>
    <recommendedName>
        <fullName evidence="1">DNA binding HTH domain-containing protein</fullName>
    </recommendedName>
</protein>
<dbReference type="Pfam" id="PF02954">
    <property type="entry name" value="HTH_8"/>
    <property type="match status" value="1"/>
</dbReference>
<gene>
    <name evidence="2" type="ORF">LCGC14_2874260</name>
</gene>
<proteinExistence type="predicted"/>
<dbReference type="EMBL" id="LAZR01055893">
    <property type="protein sequence ID" value="KKK75382.1"/>
    <property type="molecule type" value="Genomic_DNA"/>
</dbReference>
<dbReference type="InterPro" id="IPR002197">
    <property type="entry name" value="HTH_Fis"/>
</dbReference>
<accession>A0A0F8Y202</accession>
<dbReference type="AlphaFoldDB" id="A0A0F8Y202"/>